<sequence>MICDHCRRKINENAKFCKYCGKKVVLEKKEIPVKLLGEGKDIFRALEKNVTSSERIRSFGHISSEFIKKVKNIFPDIKGEEEVLAFYDDTIKKNMQNGFCLTTKGMHYKNFMSKPVFLDYKDIKDFKIAVN</sequence>
<gene>
    <name evidence="2" type="ORF">C0601_06890</name>
</gene>
<feature type="domain" description="Zinc-ribbon" evidence="1">
    <location>
        <begin position="3"/>
        <end position="24"/>
    </location>
</feature>
<accession>A0A2N5ZGH4</accession>
<dbReference type="AlphaFoldDB" id="A0A2N5ZGH4"/>
<proteinExistence type="predicted"/>
<dbReference type="EMBL" id="PKTG01000083">
    <property type="protein sequence ID" value="PLX17751.1"/>
    <property type="molecule type" value="Genomic_DNA"/>
</dbReference>
<dbReference type="Proteomes" id="UP000234857">
    <property type="component" value="Unassembled WGS sequence"/>
</dbReference>
<comment type="caution">
    <text evidence="2">The sequence shown here is derived from an EMBL/GenBank/DDBJ whole genome shotgun (WGS) entry which is preliminary data.</text>
</comment>
<dbReference type="Pfam" id="PF13240">
    <property type="entry name" value="Zn_Ribbon_1"/>
    <property type="match status" value="1"/>
</dbReference>
<name>A0A2N5ZGH4_MUIH1</name>
<evidence type="ECO:0000313" key="3">
    <source>
        <dbReference type="Proteomes" id="UP000234857"/>
    </source>
</evidence>
<organism evidence="2 3">
    <name type="scientific">Muiribacterium halophilum</name>
    <dbReference type="NCBI Taxonomy" id="2053465"/>
    <lineage>
        <taxon>Bacteria</taxon>
        <taxon>Candidatus Muiribacteriota</taxon>
        <taxon>Candidatus Muiribacteriia</taxon>
        <taxon>Candidatus Muiribacteriales</taxon>
        <taxon>Candidatus Muiribacteriaceae</taxon>
        <taxon>Candidatus Muiribacterium</taxon>
    </lineage>
</organism>
<evidence type="ECO:0000313" key="2">
    <source>
        <dbReference type="EMBL" id="PLX17751.1"/>
    </source>
</evidence>
<protein>
    <recommendedName>
        <fullName evidence="1">Zinc-ribbon domain-containing protein</fullName>
    </recommendedName>
</protein>
<reference evidence="2 3" key="1">
    <citation type="submission" date="2017-11" db="EMBL/GenBank/DDBJ databases">
        <title>Genome-resolved metagenomics identifies genetic mobility, metabolic interactions, and unexpected diversity in perchlorate-reducing communities.</title>
        <authorList>
            <person name="Barnum T.P."/>
            <person name="Figueroa I.A."/>
            <person name="Carlstrom C.I."/>
            <person name="Lucas L.N."/>
            <person name="Engelbrektson A.L."/>
            <person name="Coates J.D."/>
        </authorList>
    </citation>
    <scope>NUCLEOTIDE SEQUENCE [LARGE SCALE GENOMIC DNA]</scope>
    <source>
        <strain evidence="2">BM706</strain>
    </source>
</reference>
<dbReference type="InterPro" id="IPR026870">
    <property type="entry name" value="Zinc_ribbon_dom"/>
</dbReference>
<evidence type="ECO:0000259" key="1">
    <source>
        <dbReference type="Pfam" id="PF13240"/>
    </source>
</evidence>